<dbReference type="Proteomes" id="UP000199577">
    <property type="component" value="Unassembled WGS sequence"/>
</dbReference>
<dbReference type="OrthoDB" id="958298at2"/>
<dbReference type="AlphaFoldDB" id="A0A1I1G824"/>
<evidence type="ECO:0000313" key="2">
    <source>
        <dbReference type="Proteomes" id="UP000199577"/>
    </source>
</evidence>
<dbReference type="RefSeq" id="WP_090972314.1">
    <property type="nucleotide sequence ID" value="NZ_FOLL01000004.1"/>
</dbReference>
<accession>A0A1I1G824</accession>
<proteinExistence type="predicted"/>
<protein>
    <recommendedName>
        <fullName evidence="3">RelE toxin of RelE / RelB toxin-antitoxin system</fullName>
    </recommendedName>
</protein>
<keyword evidence="2" id="KW-1185">Reference proteome</keyword>
<organism evidence="1 2">
    <name type="scientific">Parapedobacter composti</name>
    <dbReference type="NCBI Taxonomy" id="623281"/>
    <lineage>
        <taxon>Bacteria</taxon>
        <taxon>Pseudomonadati</taxon>
        <taxon>Bacteroidota</taxon>
        <taxon>Sphingobacteriia</taxon>
        <taxon>Sphingobacteriales</taxon>
        <taxon>Sphingobacteriaceae</taxon>
        <taxon>Parapedobacter</taxon>
    </lineage>
</organism>
<evidence type="ECO:0008006" key="3">
    <source>
        <dbReference type="Google" id="ProtNLM"/>
    </source>
</evidence>
<evidence type="ECO:0000313" key="1">
    <source>
        <dbReference type="EMBL" id="SFC07695.1"/>
    </source>
</evidence>
<name>A0A1I1G824_9SPHI</name>
<reference evidence="1 2" key="1">
    <citation type="submission" date="2016-10" db="EMBL/GenBank/DDBJ databases">
        <authorList>
            <person name="de Groot N.N."/>
        </authorList>
    </citation>
    <scope>NUCLEOTIDE SEQUENCE [LARGE SCALE GENOMIC DNA]</scope>
    <source>
        <strain evidence="1 2">DSM 22900</strain>
    </source>
</reference>
<dbReference type="EMBL" id="FOLL01000004">
    <property type="protein sequence ID" value="SFC07695.1"/>
    <property type="molecule type" value="Genomic_DNA"/>
</dbReference>
<gene>
    <name evidence="1" type="ORF">SAMN05421747_10427</name>
</gene>
<sequence>MEVRCLEDFKSEFEKLVSKSTYKNITKCVIEAFFDKTPEQLCTGTRLNGSAEVPYIKKRLCGRGGYRVYCLLVIKDNAVYLMFVHPKSGSLGSSNITDDFKAAIFKKVYECIREGNHYIVTYTEDKKQLIFTLNHKESGNLPTIPYTSVDIKE</sequence>